<name>A0A6J6D892_9ZZZZ</name>
<sequence>MLVPADNMMASVAYDSAPLLLNATIGNVPPSLRRAESGARSPVKTFNIPPVPKVILVIPGEMQPWPTSEPC</sequence>
<dbReference type="AlphaFoldDB" id="A0A6J6D892"/>
<accession>A0A6J6D892</accession>
<protein>
    <submittedName>
        <fullName evidence="1">Unannotated protein</fullName>
    </submittedName>
</protein>
<gene>
    <name evidence="1" type="ORF">UFOPK1619_00265</name>
</gene>
<reference evidence="1" key="1">
    <citation type="submission" date="2020-05" db="EMBL/GenBank/DDBJ databases">
        <authorList>
            <person name="Chiriac C."/>
            <person name="Salcher M."/>
            <person name="Ghai R."/>
            <person name="Kavagutti S V."/>
        </authorList>
    </citation>
    <scope>NUCLEOTIDE SEQUENCE</scope>
</reference>
<evidence type="ECO:0000313" key="1">
    <source>
        <dbReference type="EMBL" id="CAB4559019.1"/>
    </source>
</evidence>
<organism evidence="1">
    <name type="scientific">freshwater metagenome</name>
    <dbReference type="NCBI Taxonomy" id="449393"/>
    <lineage>
        <taxon>unclassified sequences</taxon>
        <taxon>metagenomes</taxon>
        <taxon>ecological metagenomes</taxon>
    </lineage>
</organism>
<dbReference type="EMBL" id="CAEZTI010000031">
    <property type="protein sequence ID" value="CAB4559019.1"/>
    <property type="molecule type" value="Genomic_DNA"/>
</dbReference>
<proteinExistence type="predicted"/>